<protein>
    <recommendedName>
        <fullName evidence="4">HTH luxR-type domain-containing protein</fullName>
    </recommendedName>
</protein>
<evidence type="ECO:0000256" key="1">
    <source>
        <dbReference type="ARBA" id="ARBA00023015"/>
    </source>
</evidence>
<dbReference type="CDD" id="cd06170">
    <property type="entry name" value="LuxR_C_like"/>
    <property type="match status" value="1"/>
</dbReference>
<evidence type="ECO:0000313" key="5">
    <source>
        <dbReference type="EMBL" id="QIK62525.1"/>
    </source>
</evidence>
<dbReference type="PRINTS" id="PR00038">
    <property type="entry name" value="HTHLUXR"/>
</dbReference>
<dbReference type="AlphaFoldDB" id="A0A6G7XD89"/>
<evidence type="ECO:0000313" key="6">
    <source>
        <dbReference type="Proteomes" id="UP000502677"/>
    </source>
</evidence>
<feature type="domain" description="HTH luxR-type" evidence="4">
    <location>
        <begin position="696"/>
        <end position="761"/>
    </location>
</feature>
<dbReference type="PROSITE" id="PS00622">
    <property type="entry name" value="HTH_LUXR_1"/>
    <property type="match status" value="1"/>
</dbReference>
<dbReference type="InterPro" id="IPR016032">
    <property type="entry name" value="Sig_transdc_resp-reg_C-effctor"/>
</dbReference>
<dbReference type="Pfam" id="PF00196">
    <property type="entry name" value="GerE"/>
    <property type="match status" value="1"/>
</dbReference>
<name>A0A6G7XD89_9MICO</name>
<dbReference type="GO" id="GO:0003677">
    <property type="term" value="F:DNA binding"/>
    <property type="evidence" value="ECO:0007669"/>
    <property type="project" value="UniProtKB-KW"/>
</dbReference>
<reference evidence="5 6" key="1">
    <citation type="submission" date="2020-03" db="EMBL/GenBank/DDBJ databases">
        <title>Leucobacter sp. nov., isolated from beetles.</title>
        <authorList>
            <person name="Hyun D.-W."/>
            <person name="Bae J.-W."/>
        </authorList>
    </citation>
    <scope>NUCLEOTIDE SEQUENCE [LARGE SCALE GENOMIC DNA]</scope>
    <source>
        <strain evidence="5 6">HDW9C</strain>
    </source>
</reference>
<evidence type="ECO:0000256" key="2">
    <source>
        <dbReference type="ARBA" id="ARBA00023125"/>
    </source>
</evidence>
<keyword evidence="6" id="KW-1185">Reference proteome</keyword>
<dbReference type="SUPFAM" id="SSF46894">
    <property type="entry name" value="C-terminal effector domain of the bipartite response regulators"/>
    <property type="match status" value="1"/>
</dbReference>
<evidence type="ECO:0000259" key="4">
    <source>
        <dbReference type="PROSITE" id="PS50043"/>
    </source>
</evidence>
<organism evidence="5 6">
    <name type="scientific">Leucobacter viscericola</name>
    <dbReference type="NCBI Taxonomy" id="2714935"/>
    <lineage>
        <taxon>Bacteria</taxon>
        <taxon>Bacillati</taxon>
        <taxon>Actinomycetota</taxon>
        <taxon>Actinomycetes</taxon>
        <taxon>Micrococcales</taxon>
        <taxon>Microbacteriaceae</taxon>
        <taxon>Leucobacter</taxon>
    </lineage>
</organism>
<dbReference type="Proteomes" id="UP000502677">
    <property type="component" value="Chromosome"/>
</dbReference>
<keyword evidence="3" id="KW-0804">Transcription</keyword>
<dbReference type="EMBL" id="CP049863">
    <property type="protein sequence ID" value="QIK62525.1"/>
    <property type="molecule type" value="Genomic_DNA"/>
</dbReference>
<dbReference type="InterPro" id="IPR000792">
    <property type="entry name" value="Tscrpt_reg_LuxR_C"/>
</dbReference>
<dbReference type="GO" id="GO:0006355">
    <property type="term" value="P:regulation of DNA-templated transcription"/>
    <property type="evidence" value="ECO:0007669"/>
    <property type="project" value="InterPro"/>
</dbReference>
<gene>
    <name evidence="5" type="ORF">G7068_04345</name>
</gene>
<evidence type="ECO:0000256" key="3">
    <source>
        <dbReference type="ARBA" id="ARBA00023163"/>
    </source>
</evidence>
<dbReference type="InterPro" id="IPR036388">
    <property type="entry name" value="WH-like_DNA-bd_sf"/>
</dbReference>
<dbReference type="Gene3D" id="1.10.10.10">
    <property type="entry name" value="Winged helix-like DNA-binding domain superfamily/Winged helix DNA-binding domain"/>
    <property type="match status" value="1"/>
</dbReference>
<dbReference type="PROSITE" id="PS50043">
    <property type="entry name" value="HTH_LUXR_2"/>
    <property type="match status" value="1"/>
</dbReference>
<dbReference type="PANTHER" id="PTHR44688:SF16">
    <property type="entry name" value="DNA-BINDING TRANSCRIPTIONAL ACTIVATOR DEVR_DOSR"/>
    <property type="match status" value="1"/>
</dbReference>
<keyword evidence="1" id="KW-0805">Transcription regulation</keyword>
<dbReference type="RefSeq" id="WP_166289428.1">
    <property type="nucleotide sequence ID" value="NZ_CP049863.1"/>
</dbReference>
<dbReference type="SMART" id="SM00421">
    <property type="entry name" value="HTH_LUXR"/>
    <property type="match status" value="1"/>
</dbReference>
<proteinExistence type="predicted"/>
<sequence length="764" mass="83132">MVLRRPSVILIDNAHLLDSESWAVLAAVHGTTSVPLVVARNERPSGSSPDRSVRSLASASIMVRLKPLTFGATTELLLNRLGDPASLDVLTRVYRKSGGLPSLIVAIIDVAKLSGRLTLLDGVWTMSGKFWDDNLSGVIEHLLGDVTRPQMDLIEAIGILGAVDLETAIELVGEEELETLEAAKIVAVVSTGSRPSVVLDPPLIGEWVRHGSPSVRRRRVEATLRERVPEALHSQAPSALSRALSMANPALGGAVDHERVNRLEAAREAWDQNPSFASGVAYLDELQSTPTDPDAIENLYAALEDAGGAPCDRARFRRLRMNWLAFRLGRTQDALALAFKLDPDLEPYSEYLEAIAVRIAVEIDGVPADIEERLAQLRRPRTVETGWGTVAEAYVRLVQGRAISALELLSNLQPEPGSELSSFSDVVRMWSRMSSGDIKGAFEESTEYLNDSLSRLDLRMTREYALIAVSCLLAIGQYGVGCSLMEAVLTLGVPAVGQERTQAGLLSYAAVFNALSGKLPLAESLTLEAERANLPPGPLSGANAGSARAAMHNLTGDRASAITSMVALFEQLRSRGYLLSAVDGGMVGGLMFGMSELLPEIAPLLNLLEGEWRVRYLAYIHALSAEDTEAIESCAEQLIREGRLAAAHYAATELRRLYSAAQDPAGVARSERLFARVTDLRDEIDVAAAGWLYGKHYEVVADLTVRERELVYLALRGHSNKQIAEQLHLSLRTVETHLSAAYQKLGVRNRVGLLELQWDWQESI</sequence>
<accession>A0A6G7XD89</accession>
<dbReference type="KEGG" id="lvi:G7068_04345"/>
<keyword evidence="2" id="KW-0238">DNA-binding</keyword>
<dbReference type="PANTHER" id="PTHR44688">
    <property type="entry name" value="DNA-BINDING TRANSCRIPTIONAL ACTIVATOR DEVR_DOSR"/>
    <property type="match status" value="1"/>
</dbReference>